<sequence length="560" mass="64916">MAPTKEEKEIDLAVINKQISDEMIMKAGGKFTKETTALRNKDIEEVAELLDYKVIDLQKKLDLINHQAKEYQSEMKKLADKYHKLVMCSVTDPAKKRREPAVRVISTLENQIHRIEMNQMEADHLRKKYRSIRSSLLQDGVKYESMLKKLEDDIMKEENEIMHLQNINKEAVGLRESTKGLLIRQEMIAMNAAKARDRQMQELRCKVEDRKLELERLERRIFPSGRTVMHQDSTNSTDLNQATADEALSATETLDKAFATLRDATGEFIHLFIINSVTNQAFRMLSLDRTRLTFLKTSTEEEKKDLEKRRDMMMAELEAYKFAQVKDKEQNEEEVENVKLAIENEIAKKERLDDEAEEKKRTLIEMKCRLHALCFLLQFQLSLMKLTGASLPLLCRSAAPDPSGSHHCFISNFLYIFLPNQHVSNRPIPPLIESVDGAQDVLTELTSRLEVALQRYQERLTREEMRKQDAQMAAQMEQETLDVAVADLEEVKVQKPKQEEKEALFGKLIEPALDKLSEPEDEEEVPSRGFLKRQAQVIVDSKSRRKGFRVQMQRNFGKKM</sequence>
<dbReference type="FunCoup" id="A0A482XLX0">
    <property type="interactions" value="41"/>
</dbReference>
<dbReference type="EMBL" id="QKKF02006509">
    <property type="protein sequence ID" value="RZF46308.1"/>
    <property type="molecule type" value="Genomic_DNA"/>
</dbReference>
<dbReference type="InterPro" id="IPR033192">
    <property type="entry name" value="ODAD3"/>
</dbReference>
<keyword evidence="1" id="KW-0175">Coiled coil</keyword>
<accession>A0A482XLX0</accession>
<reference evidence="2 3" key="1">
    <citation type="journal article" date="2017" name="Gigascience">
        <title>Genome sequence of the small brown planthopper, Laodelphax striatellus.</title>
        <authorList>
            <person name="Zhu J."/>
            <person name="Jiang F."/>
            <person name="Wang X."/>
            <person name="Yang P."/>
            <person name="Bao Y."/>
            <person name="Zhao W."/>
            <person name="Wang W."/>
            <person name="Lu H."/>
            <person name="Wang Q."/>
            <person name="Cui N."/>
            <person name="Li J."/>
            <person name="Chen X."/>
            <person name="Luo L."/>
            <person name="Yu J."/>
            <person name="Kang L."/>
            <person name="Cui F."/>
        </authorList>
    </citation>
    <scope>NUCLEOTIDE SEQUENCE [LARGE SCALE GENOMIC DNA]</scope>
    <source>
        <strain evidence="2">Lst14</strain>
    </source>
</reference>
<feature type="coiled-coil region" evidence="1">
    <location>
        <begin position="54"/>
        <end position="81"/>
    </location>
</feature>
<evidence type="ECO:0000313" key="3">
    <source>
        <dbReference type="Proteomes" id="UP000291343"/>
    </source>
</evidence>
<dbReference type="OrthoDB" id="269804at2759"/>
<dbReference type="PANTHER" id="PTHR46518:SF1">
    <property type="entry name" value="OUTER DYNEIN ARM-DOCKING COMPLEX SUBUNIT 3"/>
    <property type="match status" value="1"/>
</dbReference>
<dbReference type="Proteomes" id="UP000291343">
    <property type="component" value="Unassembled WGS sequence"/>
</dbReference>
<feature type="coiled-coil region" evidence="1">
    <location>
        <begin position="140"/>
        <end position="167"/>
    </location>
</feature>
<dbReference type="STRING" id="195883.A0A482XLX0"/>
<dbReference type="GO" id="GO:0035253">
    <property type="term" value="C:ciliary rootlet"/>
    <property type="evidence" value="ECO:0007669"/>
    <property type="project" value="TreeGrafter"/>
</dbReference>
<dbReference type="GO" id="GO:0036158">
    <property type="term" value="P:outer dynein arm assembly"/>
    <property type="evidence" value="ECO:0007669"/>
    <property type="project" value="InterPro"/>
</dbReference>
<evidence type="ECO:0000256" key="1">
    <source>
        <dbReference type="SAM" id="Coils"/>
    </source>
</evidence>
<gene>
    <name evidence="2" type="ORF">LSTR_LSTR014128</name>
</gene>
<feature type="coiled-coil region" evidence="1">
    <location>
        <begin position="296"/>
        <end position="369"/>
    </location>
</feature>
<dbReference type="InParanoid" id="A0A482XLX0"/>
<dbReference type="AlphaFoldDB" id="A0A482XLX0"/>
<protein>
    <submittedName>
        <fullName evidence="2">Uncharacterized protein</fullName>
    </submittedName>
</protein>
<dbReference type="GO" id="GO:0003341">
    <property type="term" value="P:cilium movement"/>
    <property type="evidence" value="ECO:0007669"/>
    <property type="project" value="InterPro"/>
</dbReference>
<dbReference type="GO" id="GO:0097542">
    <property type="term" value="C:ciliary tip"/>
    <property type="evidence" value="ECO:0007669"/>
    <property type="project" value="TreeGrafter"/>
</dbReference>
<proteinExistence type="predicted"/>
<name>A0A482XLX0_LAOST</name>
<keyword evidence="3" id="KW-1185">Reference proteome</keyword>
<feature type="coiled-coil region" evidence="1">
    <location>
        <begin position="446"/>
        <end position="473"/>
    </location>
</feature>
<dbReference type="PANTHER" id="PTHR46518">
    <property type="entry name" value="COILED-COIL DOMAIN-CONTAINING PROTEIN 151"/>
    <property type="match status" value="1"/>
</dbReference>
<evidence type="ECO:0000313" key="2">
    <source>
        <dbReference type="EMBL" id="RZF46308.1"/>
    </source>
</evidence>
<organism evidence="2 3">
    <name type="scientific">Laodelphax striatellus</name>
    <name type="common">Small brown planthopper</name>
    <name type="synonym">Delphax striatella</name>
    <dbReference type="NCBI Taxonomy" id="195883"/>
    <lineage>
        <taxon>Eukaryota</taxon>
        <taxon>Metazoa</taxon>
        <taxon>Ecdysozoa</taxon>
        <taxon>Arthropoda</taxon>
        <taxon>Hexapoda</taxon>
        <taxon>Insecta</taxon>
        <taxon>Pterygota</taxon>
        <taxon>Neoptera</taxon>
        <taxon>Paraneoptera</taxon>
        <taxon>Hemiptera</taxon>
        <taxon>Auchenorrhyncha</taxon>
        <taxon>Fulgoroidea</taxon>
        <taxon>Delphacidae</taxon>
        <taxon>Criomorphinae</taxon>
        <taxon>Laodelphax</taxon>
    </lineage>
</organism>
<dbReference type="GO" id="GO:0036064">
    <property type="term" value="C:ciliary basal body"/>
    <property type="evidence" value="ECO:0007669"/>
    <property type="project" value="TreeGrafter"/>
</dbReference>
<comment type="caution">
    <text evidence="2">The sequence shown here is derived from an EMBL/GenBank/DDBJ whole genome shotgun (WGS) entry which is preliminary data.</text>
</comment>
<dbReference type="SMR" id="A0A482XLX0"/>